<dbReference type="FunFam" id="1.25.40.10:FF:000366">
    <property type="entry name" value="Pentatricopeptide (PPR) repeat-containing protein"/>
    <property type="match status" value="1"/>
</dbReference>
<dbReference type="InterPro" id="IPR046960">
    <property type="entry name" value="PPR_At4g14850-like_plant"/>
</dbReference>
<keyword evidence="5" id="KW-1185">Reference proteome</keyword>
<dbReference type="FunFam" id="1.25.40.10:FF:000425">
    <property type="entry name" value="Pentatricopeptide repeat-containing protein At3g26540"/>
    <property type="match status" value="1"/>
</dbReference>
<evidence type="ECO:0000313" key="4">
    <source>
        <dbReference type="EMBL" id="RWR74419.1"/>
    </source>
</evidence>
<gene>
    <name evidence="4" type="ORF">CKAN_00274600</name>
</gene>
<protein>
    <submittedName>
        <fullName evidence="4">Pentatricopeptide repeat</fullName>
    </submittedName>
</protein>
<feature type="repeat" description="PPR" evidence="2">
    <location>
        <begin position="482"/>
        <end position="516"/>
    </location>
</feature>
<dbReference type="NCBIfam" id="TIGR00756">
    <property type="entry name" value="PPR"/>
    <property type="match status" value="4"/>
</dbReference>
<dbReference type="EMBL" id="QPKB01000001">
    <property type="protein sequence ID" value="RWR74419.1"/>
    <property type="molecule type" value="Genomic_DNA"/>
</dbReference>
<organism evidence="4 5">
    <name type="scientific">Cinnamomum micranthum f. kanehirae</name>
    <dbReference type="NCBI Taxonomy" id="337451"/>
    <lineage>
        <taxon>Eukaryota</taxon>
        <taxon>Viridiplantae</taxon>
        <taxon>Streptophyta</taxon>
        <taxon>Embryophyta</taxon>
        <taxon>Tracheophyta</taxon>
        <taxon>Spermatophyta</taxon>
        <taxon>Magnoliopsida</taxon>
        <taxon>Magnoliidae</taxon>
        <taxon>Laurales</taxon>
        <taxon>Lauraceae</taxon>
        <taxon>Cinnamomum</taxon>
    </lineage>
</organism>
<feature type="repeat" description="PPR" evidence="2">
    <location>
        <begin position="266"/>
        <end position="300"/>
    </location>
</feature>
<evidence type="ECO:0000313" key="5">
    <source>
        <dbReference type="Proteomes" id="UP000283530"/>
    </source>
</evidence>
<reference evidence="4 5" key="1">
    <citation type="journal article" date="2019" name="Nat. Plants">
        <title>Stout camphor tree genome fills gaps in understanding of flowering plant genome evolution.</title>
        <authorList>
            <person name="Chaw S.M."/>
            <person name="Liu Y.C."/>
            <person name="Wu Y.W."/>
            <person name="Wang H.Y."/>
            <person name="Lin C.I."/>
            <person name="Wu C.S."/>
            <person name="Ke H.M."/>
            <person name="Chang L.Y."/>
            <person name="Hsu C.Y."/>
            <person name="Yang H.T."/>
            <person name="Sudianto E."/>
            <person name="Hsu M.H."/>
            <person name="Wu K.P."/>
            <person name="Wang L.N."/>
            <person name="Leebens-Mack J.H."/>
            <person name="Tsai I.J."/>
        </authorList>
    </citation>
    <scope>NUCLEOTIDE SEQUENCE [LARGE SCALE GENOMIC DNA]</scope>
    <source>
        <strain evidence="5">cv. Chaw 1501</strain>
        <tissue evidence="4">Young leaves</tissue>
    </source>
</reference>
<proteinExistence type="predicted"/>
<evidence type="ECO:0000259" key="3">
    <source>
        <dbReference type="Pfam" id="PF14432"/>
    </source>
</evidence>
<feature type="repeat" description="PPR" evidence="2">
    <location>
        <begin position="583"/>
        <end position="618"/>
    </location>
</feature>
<feature type="repeat" description="PPR" evidence="2">
    <location>
        <begin position="654"/>
        <end position="684"/>
    </location>
</feature>
<dbReference type="Pfam" id="PF13041">
    <property type="entry name" value="PPR_2"/>
    <property type="match status" value="4"/>
</dbReference>
<dbReference type="Pfam" id="PF20430">
    <property type="entry name" value="Eplus_motif"/>
    <property type="match status" value="1"/>
</dbReference>
<feature type="domain" description="DYW" evidence="3">
    <location>
        <begin position="1004"/>
        <end position="1095"/>
    </location>
</feature>
<dbReference type="InterPro" id="IPR032867">
    <property type="entry name" value="DYW_dom"/>
</dbReference>
<dbReference type="InterPro" id="IPR002885">
    <property type="entry name" value="PPR_rpt"/>
</dbReference>
<dbReference type="GO" id="GO:0009451">
    <property type="term" value="P:RNA modification"/>
    <property type="evidence" value="ECO:0007669"/>
    <property type="project" value="InterPro"/>
</dbReference>
<dbReference type="InterPro" id="IPR046848">
    <property type="entry name" value="E_motif"/>
</dbReference>
<dbReference type="GO" id="GO:0003723">
    <property type="term" value="F:RNA binding"/>
    <property type="evidence" value="ECO:0007669"/>
    <property type="project" value="InterPro"/>
</dbReference>
<evidence type="ECO:0000256" key="2">
    <source>
        <dbReference type="PROSITE-ProRule" id="PRU00708"/>
    </source>
</evidence>
<dbReference type="FunFam" id="1.25.40.10:FF:000073">
    <property type="entry name" value="Pentatricopeptide repeat-containing protein chloroplastic"/>
    <property type="match status" value="1"/>
</dbReference>
<evidence type="ECO:0000256" key="1">
    <source>
        <dbReference type="ARBA" id="ARBA00022737"/>
    </source>
</evidence>
<comment type="caution">
    <text evidence="4">The sequence shown here is derived from an EMBL/GenBank/DDBJ whole genome shotgun (WGS) entry which is preliminary data.</text>
</comment>
<dbReference type="Pfam" id="PF20431">
    <property type="entry name" value="E_motif"/>
    <property type="match status" value="1"/>
</dbReference>
<dbReference type="Gene3D" id="1.25.40.10">
    <property type="entry name" value="Tetratricopeptide repeat domain"/>
    <property type="match status" value="7"/>
</dbReference>
<dbReference type="PANTHER" id="PTHR24015">
    <property type="entry name" value="OS07G0578800 PROTEIN-RELATED"/>
    <property type="match status" value="1"/>
</dbReference>
<dbReference type="GO" id="GO:0008270">
    <property type="term" value="F:zinc ion binding"/>
    <property type="evidence" value="ECO:0007669"/>
    <property type="project" value="InterPro"/>
</dbReference>
<sequence length="1095" mass="121863">MKRNFPPFPRNLLFCHNYTSHSFSSLSTPSPLSPEKLFFNPHPYFKTSSSPSSPIPPQDLIDAYRKPLQHCKTSSPLENSLPKSLHGFQNDSSFNSENYDNQTHRFVGLLNPSNAKQLHLHLVKNGLYGNLFLSNNLVNLYAKAGNVASAAQVFGEMPERNVVTWTCLISGHVQLGRPDDACKLFCSMIRAGSVPTHFTFGSVLRACQDSGADRLKFAMQVHGRISKTRYASDVVVCNALISMYGSCSVDSACYSCQVFDGMSMRNSISWNSTISVYSQRGDVFSAFGLFSEMQQEGVRFSLKPNEYTFGSLISAANPFYSSSECYGPRLLEQMLPRVMKSGFLNDLYVGSALVSAFSRSGLLDTAREIFGQMSDRNAVSMNGLMVGLVKQKRGEEALDVFRDTRDLVSITCDSYVVLLSACAEFVVPEEGRRKGREIHGFVIRSGLNEEKVAIGNGLVNMYAKCGVINDACTVYDLMGSKDLVSWNSMLAGLDQNGCFQEALSCYCTMRRSILMPSNFALISTLSSCASLGCIKLGTQIHSEVIKLNLDSDVSVSNSLLKLYAESGYIVDCQKVFNLMPEHDQVSWNSMIGALADLEAPISEVVEVFLDMMRAGWSLNRITFINILSALSSLSILELGRQVHALVLKHHAAEDSAVENALLSCYAKSGEMDDCERLFVKMSERRDEVSWNSMIAGYIHNGLLPKALDIFWLMIQTRQRVDCFTFATVLSACASVAALERGMETHAHCIRACLGSDVVVESALVDMYSKCGRVDYAARVFGLMSLRNEFSWNSMISGYARHGHCGKALELFKEMQKEGRSPDHVTFVGVLSACSHVGLVDQGVKYFESMSKTYGLVPRMEHYSCMVDLLGRAGELDKVEDFIRRMPMKPNVLVWRTVLSACCRANGSKMDLGKQAAEMLLELEPKNPVNYVLISNMHASGGSWEDVAKTRVRMANLPAKKEAGCSWVTLKDGVHVFIAGDKSHPETDAIYEKLYMLNQKIRDAGYVPQTKFALYDLEVENKEELLSVHSEKLAVSFVLIRTSELPIRIMKNLRVCGDCHSAFRYISQITKRQIILRDSNRFHHFDDGKCSCGDYW</sequence>
<dbReference type="Proteomes" id="UP000283530">
    <property type="component" value="Unassembled WGS sequence"/>
</dbReference>
<dbReference type="OrthoDB" id="645871at2759"/>
<feature type="repeat" description="PPR" evidence="2">
    <location>
        <begin position="346"/>
        <end position="380"/>
    </location>
</feature>
<dbReference type="FunFam" id="1.25.40.10:FF:000381">
    <property type="entry name" value="Pentatricopeptide repeat-containing protein"/>
    <property type="match status" value="2"/>
</dbReference>
<dbReference type="FunFam" id="1.25.40.10:FF:000031">
    <property type="entry name" value="Pentatricopeptide repeat-containing protein mitochondrial"/>
    <property type="match status" value="1"/>
</dbReference>
<keyword evidence="1" id="KW-0677">Repeat</keyword>
<feature type="repeat" description="PPR" evidence="2">
    <location>
        <begin position="787"/>
        <end position="821"/>
    </location>
</feature>
<dbReference type="InterPro" id="IPR011990">
    <property type="entry name" value="TPR-like_helical_dom_sf"/>
</dbReference>
<feature type="repeat" description="PPR" evidence="2">
    <location>
        <begin position="161"/>
        <end position="195"/>
    </location>
</feature>
<accession>A0A443N7A9</accession>
<dbReference type="InterPro" id="IPR046849">
    <property type="entry name" value="E2_motif"/>
</dbReference>
<feature type="repeat" description="PPR" evidence="2">
    <location>
        <begin position="686"/>
        <end position="720"/>
    </location>
</feature>
<dbReference type="AlphaFoldDB" id="A0A443N7A9"/>
<dbReference type="STRING" id="337451.A0A443N7A9"/>
<dbReference type="PANTHER" id="PTHR24015:SF2034">
    <property type="entry name" value="PENTATRICOPEPTIDE REPEAT-CONTAINING PROTEIN-RELATED"/>
    <property type="match status" value="1"/>
</dbReference>
<dbReference type="PROSITE" id="PS51375">
    <property type="entry name" value="PPR"/>
    <property type="match status" value="8"/>
</dbReference>
<dbReference type="Pfam" id="PF14432">
    <property type="entry name" value="DYW_deaminase"/>
    <property type="match status" value="1"/>
</dbReference>
<dbReference type="Pfam" id="PF01535">
    <property type="entry name" value="PPR"/>
    <property type="match status" value="7"/>
</dbReference>
<name>A0A443N7A9_9MAGN</name>